<feature type="region of interest" description="Disordered" evidence="1">
    <location>
        <begin position="613"/>
        <end position="688"/>
    </location>
</feature>
<feature type="compositionally biased region" description="Polar residues" evidence="1">
    <location>
        <begin position="337"/>
        <end position="353"/>
    </location>
</feature>
<name>A0A0K3C3Z9_RHOTO</name>
<organism evidence="2 4">
    <name type="scientific">Rhodotorula toruloides</name>
    <name type="common">Yeast</name>
    <name type="synonym">Rhodosporidium toruloides</name>
    <dbReference type="NCBI Taxonomy" id="5286"/>
    <lineage>
        <taxon>Eukaryota</taxon>
        <taxon>Fungi</taxon>
        <taxon>Dikarya</taxon>
        <taxon>Basidiomycota</taxon>
        <taxon>Pucciniomycotina</taxon>
        <taxon>Microbotryomycetes</taxon>
        <taxon>Sporidiobolales</taxon>
        <taxon>Sporidiobolaceae</taxon>
        <taxon>Rhodotorula</taxon>
    </lineage>
</organism>
<feature type="region of interest" description="Disordered" evidence="1">
    <location>
        <begin position="453"/>
        <end position="495"/>
    </location>
</feature>
<feature type="region of interest" description="Disordered" evidence="1">
    <location>
        <begin position="337"/>
        <end position="413"/>
    </location>
</feature>
<feature type="region of interest" description="Disordered" evidence="1">
    <location>
        <begin position="542"/>
        <end position="584"/>
    </location>
</feature>
<evidence type="ECO:0000313" key="4">
    <source>
        <dbReference type="Proteomes" id="UP000199069"/>
    </source>
</evidence>
<evidence type="ECO:0000313" key="2">
    <source>
        <dbReference type="EMBL" id="CTR04274.1"/>
    </source>
</evidence>
<evidence type="ECO:0000256" key="1">
    <source>
        <dbReference type="SAM" id="MobiDB-lite"/>
    </source>
</evidence>
<feature type="compositionally biased region" description="Low complexity" evidence="1">
    <location>
        <begin position="354"/>
        <end position="370"/>
    </location>
</feature>
<evidence type="ECO:0000313" key="3">
    <source>
        <dbReference type="EMBL" id="PRQ77454.1"/>
    </source>
</evidence>
<dbReference type="Proteomes" id="UP000239560">
    <property type="component" value="Unassembled WGS sequence"/>
</dbReference>
<feature type="region of interest" description="Disordered" evidence="1">
    <location>
        <begin position="721"/>
        <end position="766"/>
    </location>
</feature>
<feature type="compositionally biased region" description="Basic and acidic residues" evidence="1">
    <location>
        <begin position="68"/>
        <end position="77"/>
    </location>
</feature>
<sequence length="1009" mass="107900">MAVFSPNTLFDPDERLDYARQLLDKAAHGGQAELQELAAFMLLLDVVACLQAQKLAGGRVQGDEEVQGTEKEGDERVAGGLATSQDDDGVRTALGVADEGGVSGSAGAEGASAEWKTRAEYLNAVYLGEPQSAESPVLQPPLAPPSNSRTLLHDVSSLERPPQESLLSLVDVLLNFLSTSTLPQPPASHSSSSQLTADMLVAELPSSTLPAPLPSSTMSSLTASLASPATKRSEASRRTLSTILGHYVSSKSFGVRDVVEEGKVWYAQDSQDDERVKRIYPSAGAATSSISAVASDASEDEDADTRSIATGIREAQESIVRKDKKLEWLLGNNFQKGCNRSDPSASTSTPKRWTSTTAPTSSFGSSSSSTIRGDPVPIAPTVSRTRETSYESAASTSEASRHSRMVSTSSTAPLLVRRSKDTLDHALEPAIEGEPMLADAVAGVHITDDSEKPFTDLAPALPHSASSNRPLLSPRRSSLDSPLDQHLGTVPERSRRAALPISLNKNALSADEKRELVRRSKKLEDFFGASFHEDAARKVLVEGRTSTSSQPEVSPTTASFARQDIASRADSGRRDSLAPPAAGWAGPTPGYSFGAYRRPSLLSNSSSHSSIRLAASARGSTGSASPLASPRSPTFPTAPRMQRSSSSPSRRSSSFSSMTSPEYAYFSAEPRRPSTLEREEQQRLREERRKKLEKVTRLLGERVPAQLVVGTQQGALEAPKGEVGGATMTRSRSKGGMGGRLKGRLGFVGHHGHAPSDKPGESGNVGWDYVQPQWTAPTDQTDGGDTVRTAGSAVDALTKARKLENLFGDLPPPSLYLAPAPPISSSHPHRPLHTFRHRRSVSDITASYSPFSPQATAGGWAPQTPPNPPLSRAQTRSTVNSLRQSIASLSYAMERDPTALDEVVRAYASSSQDDLSTPQAALFDTSLSADEAETSDTQDAPVMTRSASAQSHRAVKQAHKLSHFFGTTRGEVWRMLLDDIQASVLEDETVDEDERAELVSSLDRLRDKV</sequence>
<keyword evidence="4" id="KW-1185">Reference proteome</keyword>
<dbReference type="EMBL" id="LCTV02000001">
    <property type="protein sequence ID" value="PRQ77454.1"/>
    <property type="molecule type" value="Genomic_DNA"/>
</dbReference>
<feature type="compositionally biased region" description="Basic and acidic residues" evidence="1">
    <location>
        <begin position="669"/>
        <end position="688"/>
    </location>
</feature>
<reference evidence="2 4" key="1">
    <citation type="submission" date="2015-07" db="EMBL/GenBank/DDBJ databases">
        <authorList>
            <person name="Cajimat M.N.B."/>
            <person name="Milazzo M.L."/>
            <person name="Fulhorst C.F."/>
        </authorList>
    </citation>
    <scope>NUCLEOTIDE SEQUENCE [LARGE SCALE GENOMIC DNA]</scope>
    <source>
        <strain evidence="2">Single colony</strain>
    </source>
</reference>
<feature type="region of interest" description="Disordered" evidence="1">
    <location>
        <begin position="847"/>
        <end position="879"/>
    </location>
</feature>
<dbReference type="AlphaFoldDB" id="A0A0K3C3Z9"/>
<dbReference type="OMA" id="ENDAWAS"/>
<evidence type="ECO:0000313" key="5">
    <source>
        <dbReference type="Proteomes" id="UP000239560"/>
    </source>
</evidence>
<dbReference type="Proteomes" id="UP000199069">
    <property type="component" value="Unassembled WGS sequence"/>
</dbReference>
<accession>A0A0K3C3Z9</accession>
<feature type="compositionally biased region" description="Low complexity" evidence="1">
    <location>
        <begin position="613"/>
        <end position="625"/>
    </location>
</feature>
<feature type="compositionally biased region" description="Low complexity" evidence="1">
    <location>
        <begin position="643"/>
        <end position="657"/>
    </location>
</feature>
<protein>
    <submittedName>
        <fullName evidence="2">Uncharacterized protein</fullName>
    </submittedName>
</protein>
<dbReference type="OrthoDB" id="2537295at2759"/>
<reference evidence="3 5" key="2">
    <citation type="journal article" date="2018" name="Elife">
        <title>Functional genomics of lipid metabolism in the oleaginous yeast Rhodosporidium toruloides.</title>
        <authorList>
            <person name="Coradetti S.T."/>
            <person name="Pinel D."/>
            <person name="Geiselman G."/>
            <person name="Ito M."/>
            <person name="Mondo S."/>
            <person name="Reilly M.C."/>
            <person name="Cheng Y.F."/>
            <person name="Bauer S."/>
            <person name="Grigoriev I."/>
            <person name="Gladden J.M."/>
            <person name="Simmons B.A."/>
            <person name="Brem R."/>
            <person name="Arkin A.P."/>
            <person name="Skerker J.M."/>
        </authorList>
    </citation>
    <scope>NUCLEOTIDE SEQUENCE [LARGE SCALE GENOMIC DNA]</scope>
    <source>
        <strain evidence="3 5">NBRC 0880</strain>
    </source>
</reference>
<feature type="compositionally biased region" description="Low complexity" evidence="1">
    <location>
        <begin position="464"/>
        <end position="482"/>
    </location>
</feature>
<feature type="compositionally biased region" description="Basic and acidic residues" evidence="1">
    <location>
        <begin position="565"/>
        <end position="576"/>
    </location>
</feature>
<gene>
    <name evidence="2" type="primary">FGENESH: predicted gene_1.135</name>
    <name evidence="3" type="ORF">AAT19DRAFT_8522</name>
    <name evidence="2" type="ORF">BN2166_0001350</name>
</gene>
<feature type="region of interest" description="Disordered" evidence="1">
    <location>
        <begin position="58"/>
        <end position="88"/>
    </location>
</feature>
<feature type="compositionally biased region" description="Polar residues" evidence="1">
    <location>
        <begin position="544"/>
        <end position="560"/>
    </location>
</feature>
<proteinExistence type="predicted"/>
<dbReference type="EMBL" id="CWKI01000001">
    <property type="protein sequence ID" value="CTR04274.1"/>
    <property type="molecule type" value="Genomic_DNA"/>
</dbReference>